<gene>
    <name evidence="1" type="ORF">ACIBP4_24140</name>
</gene>
<dbReference type="RefSeq" id="WP_396770879.1">
    <property type="nucleotide sequence ID" value="NZ_JBITLA010000012.1"/>
</dbReference>
<dbReference type="EMBL" id="JBITLE010000011">
    <property type="protein sequence ID" value="MFI7265377.1"/>
    <property type="molecule type" value="Genomic_DNA"/>
</dbReference>
<dbReference type="Proteomes" id="UP001612812">
    <property type="component" value="Unassembled WGS sequence"/>
</dbReference>
<sequence length="46" mass="5137">MDLDQMPSALGNHGVVLIRDASADEVDVLLRRLTEPVDHPHSWSKD</sequence>
<keyword evidence="2" id="KW-1185">Reference proteome</keyword>
<comment type="caution">
    <text evidence="1">The sequence shown here is derived from an EMBL/GenBank/DDBJ whole genome shotgun (WGS) entry which is preliminary data.</text>
</comment>
<protein>
    <submittedName>
        <fullName evidence="1">Uncharacterized protein</fullName>
    </submittedName>
</protein>
<organism evidence="1 2">
    <name type="scientific">Micromonospora maritima</name>
    <dbReference type="NCBI Taxonomy" id="986711"/>
    <lineage>
        <taxon>Bacteria</taxon>
        <taxon>Bacillati</taxon>
        <taxon>Actinomycetota</taxon>
        <taxon>Actinomycetes</taxon>
        <taxon>Micromonosporales</taxon>
        <taxon>Micromonosporaceae</taxon>
        <taxon>Micromonospora</taxon>
    </lineage>
</organism>
<evidence type="ECO:0000313" key="1">
    <source>
        <dbReference type="EMBL" id="MFI7265377.1"/>
    </source>
</evidence>
<proteinExistence type="predicted"/>
<reference evidence="1 2" key="1">
    <citation type="submission" date="2024-10" db="EMBL/GenBank/DDBJ databases">
        <title>The Natural Products Discovery Center: Release of the First 8490 Sequenced Strains for Exploring Actinobacteria Biosynthetic Diversity.</title>
        <authorList>
            <person name="Kalkreuter E."/>
            <person name="Kautsar S.A."/>
            <person name="Yang D."/>
            <person name="Bader C.D."/>
            <person name="Teijaro C.N."/>
            <person name="Fluegel L."/>
            <person name="Davis C.M."/>
            <person name="Simpson J.R."/>
            <person name="Lauterbach L."/>
            <person name="Steele A.D."/>
            <person name="Gui C."/>
            <person name="Meng S."/>
            <person name="Li G."/>
            <person name="Viehrig K."/>
            <person name="Ye F."/>
            <person name="Su P."/>
            <person name="Kiefer A.F."/>
            <person name="Nichols A."/>
            <person name="Cepeda A.J."/>
            <person name="Yan W."/>
            <person name="Fan B."/>
            <person name="Jiang Y."/>
            <person name="Adhikari A."/>
            <person name="Zheng C.-J."/>
            <person name="Schuster L."/>
            <person name="Cowan T.M."/>
            <person name="Smanski M.J."/>
            <person name="Chevrette M.G."/>
            <person name="De Carvalho L.P.S."/>
            <person name="Shen B."/>
        </authorList>
    </citation>
    <scope>NUCLEOTIDE SEQUENCE [LARGE SCALE GENOMIC DNA]</scope>
    <source>
        <strain evidence="1 2">NPDC049845</strain>
    </source>
</reference>
<name>A0ABW7ZT54_9ACTN</name>
<accession>A0ABW7ZT54</accession>
<evidence type="ECO:0000313" key="2">
    <source>
        <dbReference type="Proteomes" id="UP001612812"/>
    </source>
</evidence>